<sequence>MVQTAPSAIGAVEASKGPSAVVEASEDPAALPSVGQLLQVIAEHKKRECLQLSLIASLEAELAETRTAVTDYRACHEVVNNRLRTAVLDPAVSLEIKTLRQKLFDTETLLRRAKEQLAAQNFSGQSVVGQRLINKCKTLQEENNELGRSLAETHLQPLTIEVAGLKKHVAFLRGELRQLRELNSDMDRDNETMALQLQELSTAVAGVTAERNQLQQEVTSLREQLEALRVASAANLPQNYYGSPASERYPDSYEASGRTAPRREAWRGSREAAWATSSSFSEARSSSRRDRRRGHSERDHGEGSRGDSKDDASVERESSAIRRDREGERGGRSGAREFDGSSASGAKTEGGREGRDAPGSSSSGGQFSSFSSSGRRGSAEDSHLAGASGHSESTGRRSERSYKDYSAARRHTHDREWRREEEKDRRDRDRDYHTRSERRGARGSSKEERDRRYD</sequence>
<evidence type="ECO:0008006" key="10">
    <source>
        <dbReference type="Google" id="ProtNLM"/>
    </source>
</evidence>
<dbReference type="GeneID" id="40309649"/>
<evidence type="ECO:0000256" key="1">
    <source>
        <dbReference type="ARBA" id="ARBA00004123"/>
    </source>
</evidence>
<dbReference type="RefSeq" id="XP_029220536.1">
    <property type="nucleotide sequence ID" value="XM_029363170.1"/>
</dbReference>
<evidence type="ECO:0000256" key="5">
    <source>
        <dbReference type="ARBA" id="ARBA00023242"/>
    </source>
</evidence>
<protein>
    <recommendedName>
        <fullName evidence="10">Pre-mRNA-splicing regulator WTAP</fullName>
    </recommendedName>
</protein>
<dbReference type="OrthoDB" id="330354at2759"/>
<proteinExistence type="inferred from homology"/>
<dbReference type="STRING" id="94643.A0A2A9MLJ6"/>
<feature type="compositionally biased region" description="Low complexity" evidence="7">
    <location>
        <begin position="359"/>
        <end position="376"/>
    </location>
</feature>
<dbReference type="AlphaFoldDB" id="A0A2A9MLJ6"/>
<evidence type="ECO:0000256" key="3">
    <source>
        <dbReference type="ARBA" id="ARBA00022664"/>
    </source>
</evidence>
<dbReference type="PANTHER" id="PTHR15217">
    <property type="entry name" value="WILMS' TUMOR 1-ASSOCIATING PROTEIN"/>
    <property type="match status" value="1"/>
</dbReference>
<evidence type="ECO:0000256" key="4">
    <source>
        <dbReference type="ARBA" id="ARBA00023187"/>
    </source>
</evidence>
<dbReference type="Proteomes" id="UP000224006">
    <property type="component" value="Chromosome III"/>
</dbReference>
<dbReference type="GO" id="GO:0016556">
    <property type="term" value="P:mRNA modification"/>
    <property type="evidence" value="ECO:0007669"/>
    <property type="project" value="InterPro"/>
</dbReference>
<comment type="caution">
    <text evidence="8">The sequence shown here is derived from an EMBL/GenBank/DDBJ whole genome shotgun (WGS) entry which is preliminary data.</text>
</comment>
<keyword evidence="5" id="KW-0539">Nucleus</keyword>
<evidence type="ECO:0000256" key="6">
    <source>
        <dbReference type="SAM" id="Coils"/>
    </source>
</evidence>
<keyword evidence="6" id="KW-0175">Coiled coil</keyword>
<dbReference type="VEuPathDB" id="ToxoDB:BESB_047190"/>
<name>A0A2A9MLJ6_BESBE</name>
<dbReference type="InterPro" id="IPR033757">
    <property type="entry name" value="WTAP"/>
</dbReference>
<evidence type="ECO:0000313" key="9">
    <source>
        <dbReference type="Proteomes" id="UP000224006"/>
    </source>
</evidence>
<feature type="region of interest" description="Disordered" evidence="7">
    <location>
        <begin position="238"/>
        <end position="454"/>
    </location>
</feature>
<accession>A0A2A9MLJ6</accession>
<feature type="compositionally biased region" description="Basic and acidic residues" evidence="7">
    <location>
        <begin position="261"/>
        <end position="270"/>
    </location>
</feature>
<feature type="coiled-coil region" evidence="6">
    <location>
        <begin position="162"/>
        <end position="231"/>
    </location>
</feature>
<evidence type="ECO:0000256" key="2">
    <source>
        <dbReference type="ARBA" id="ARBA00010313"/>
    </source>
</evidence>
<organism evidence="8 9">
    <name type="scientific">Besnoitia besnoiti</name>
    <name type="common">Apicomplexan protozoan</name>
    <dbReference type="NCBI Taxonomy" id="94643"/>
    <lineage>
        <taxon>Eukaryota</taxon>
        <taxon>Sar</taxon>
        <taxon>Alveolata</taxon>
        <taxon>Apicomplexa</taxon>
        <taxon>Conoidasida</taxon>
        <taxon>Coccidia</taxon>
        <taxon>Eucoccidiorida</taxon>
        <taxon>Eimeriorina</taxon>
        <taxon>Sarcocystidae</taxon>
        <taxon>Besnoitia</taxon>
    </lineage>
</organism>
<dbReference type="Pfam" id="PF17098">
    <property type="entry name" value="Wtap"/>
    <property type="match status" value="1"/>
</dbReference>
<dbReference type="KEGG" id="bbes:BESB_047190"/>
<dbReference type="EMBL" id="NWUJ01000003">
    <property type="protein sequence ID" value="PFH36527.1"/>
    <property type="molecule type" value="Genomic_DNA"/>
</dbReference>
<gene>
    <name evidence="8" type="ORF">BESB_047190</name>
</gene>
<evidence type="ECO:0000256" key="7">
    <source>
        <dbReference type="SAM" id="MobiDB-lite"/>
    </source>
</evidence>
<keyword evidence="4" id="KW-0508">mRNA splicing</keyword>
<keyword evidence="3" id="KW-0507">mRNA processing</keyword>
<dbReference type="GO" id="GO:0006397">
    <property type="term" value="P:mRNA processing"/>
    <property type="evidence" value="ECO:0007669"/>
    <property type="project" value="UniProtKB-KW"/>
</dbReference>
<reference evidence="8 9" key="1">
    <citation type="submission" date="2017-09" db="EMBL/GenBank/DDBJ databases">
        <title>Genome sequencing of Besnoitia besnoiti strain Bb-Ger1.</title>
        <authorList>
            <person name="Schares G."/>
            <person name="Venepally P."/>
            <person name="Lorenzi H.A."/>
        </authorList>
    </citation>
    <scope>NUCLEOTIDE SEQUENCE [LARGE SCALE GENOMIC DNA]</scope>
    <source>
        <strain evidence="8 9">Bb-Ger1</strain>
    </source>
</reference>
<dbReference type="GO" id="GO:0008380">
    <property type="term" value="P:RNA splicing"/>
    <property type="evidence" value="ECO:0007669"/>
    <property type="project" value="UniProtKB-KW"/>
</dbReference>
<dbReference type="GO" id="GO:0005634">
    <property type="term" value="C:nucleus"/>
    <property type="evidence" value="ECO:0007669"/>
    <property type="project" value="UniProtKB-SubCell"/>
</dbReference>
<evidence type="ECO:0000313" key="8">
    <source>
        <dbReference type="EMBL" id="PFH36527.1"/>
    </source>
</evidence>
<comment type="subcellular location">
    <subcellularLocation>
        <location evidence="1">Nucleus</location>
    </subcellularLocation>
</comment>
<comment type="similarity">
    <text evidence="2">Belongs to the fl(2)d family.</text>
</comment>
<keyword evidence="9" id="KW-1185">Reference proteome</keyword>
<feature type="compositionally biased region" description="Basic and acidic residues" evidence="7">
    <location>
        <begin position="393"/>
        <end position="454"/>
    </location>
</feature>
<dbReference type="PANTHER" id="PTHR15217:SF0">
    <property type="entry name" value="PRE-MRNA-SPLICING REGULATOR WTAP"/>
    <property type="match status" value="1"/>
</dbReference>
<dbReference type="GO" id="GO:0000381">
    <property type="term" value="P:regulation of alternative mRNA splicing, via spliceosome"/>
    <property type="evidence" value="ECO:0007669"/>
    <property type="project" value="InterPro"/>
</dbReference>
<feature type="compositionally biased region" description="Basic and acidic residues" evidence="7">
    <location>
        <begin position="296"/>
        <end position="339"/>
    </location>
</feature>